<organism evidence="1 2">
    <name type="scientific">Stecheria intestinalis</name>
    <dbReference type="NCBI Taxonomy" id="2606630"/>
    <lineage>
        <taxon>Bacteria</taxon>
        <taxon>Bacillati</taxon>
        <taxon>Bacillota</taxon>
        <taxon>Erysipelotrichia</taxon>
        <taxon>Erysipelotrichales</taxon>
        <taxon>Erysipelotrichaceae</taxon>
        <taxon>Stecheria</taxon>
    </lineage>
</organism>
<comment type="caution">
    <text evidence="1">The sequence shown here is derived from an EMBL/GenBank/DDBJ whole genome shotgun (WGS) entry which is preliminary data.</text>
</comment>
<evidence type="ECO:0000313" key="2">
    <source>
        <dbReference type="Proteomes" id="UP000461880"/>
    </source>
</evidence>
<accession>A0A7X2TGA7</accession>
<dbReference type="AlphaFoldDB" id="A0A7X2TGA7"/>
<gene>
    <name evidence="1" type="ORF">FYJ51_08705</name>
</gene>
<keyword evidence="2" id="KW-1185">Reference proteome</keyword>
<protein>
    <submittedName>
        <fullName evidence="1">FeoB-associated Cys-rich membrane protein</fullName>
    </submittedName>
</protein>
<sequence length="73" mass="8209">MEVKSMNLSTFLVLAVVVALVIADIRYIRRKGGFIKCAGDCGTCGGSCHWSKDLQKAKRDIEREKQHELRKSL</sequence>
<reference evidence="1 2" key="1">
    <citation type="submission" date="2019-08" db="EMBL/GenBank/DDBJ databases">
        <title>In-depth cultivation of the pig gut microbiome towards novel bacterial diversity and tailored functional studies.</title>
        <authorList>
            <person name="Wylensek D."/>
            <person name="Hitch T.C.A."/>
            <person name="Clavel T."/>
        </authorList>
    </citation>
    <scope>NUCLEOTIDE SEQUENCE [LARGE SCALE GENOMIC DNA]</scope>
    <source>
        <strain evidence="1 2">Oil+RF-744-GAM-WT-6</strain>
    </source>
</reference>
<proteinExistence type="predicted"/>
<dbReference type="Pfam" id="PF12669">
    <property type="entry name" value="FeoB_associated"/>
    <property type="match status" value="1"/>
</dbReference>
<dbReference type="EMBL" id="VUMN01000020">
    <property type="protein sequence ID" value="MSS58985.1"/>
    <property type="molecule type" value="Genomic_DNA"/>
</dbReference>
<evidence type="ECO:0000313" key="1">
    <source>
        <dbReference type="EMBL" id="MSS58985.1"/>
    </source>
</evidence>
<name>A0A7X2TGA7_9FIRM</name>
<dbReference type="Proteomes" id="UP000461880">
    <property type="component" value="Unassembled WGS sequence"/>
</dbReference>